<dbReference type="Proteomes" id="UP000674938">
    <property type="component" value="Unassembled WGS sequence"/>
</dbReference>
<dbReference type="GO" id="GO:0003677">
    <property type="term" value="F:DNA binding"/>
    <property type="evidence" value="ECO:0007669"/>
    <property type="project" value="UniProtKB-KW"/>
</dbReference>
<evidence type="ECO:0000313" key="6">
    <source>
        <dbReference type="Proteomes" id="UP000674938"/>
    </source>
</evidence>
<evidence type="ECO:0000259" key="4">
    <source>
        <dbReference type="PROSITE" id="PS50949"/>
    </source>
</evidence>
<keyword evidence="1" id="KW-0805">Transcription regulation</keyword>
<dbReference type="SUPFAM" id="SSF48008">
    <property type="entry name" value="GntR ligand-binding domain-like"/>
    <property type="match status" value="1"/>
</dbReference>
<dbReference type="GO" id="GO:0003700">
    <property type="term" value="F:DNA-binding transcription factor activity"/>
    <property type="evidence" value="ECO:0007669"/>
    <property type="project" value="InterPro"/>
</dbReference>
<evidence type="ECO:0000256" key="3">
    <source>
        <dbReference type="ARBA" id="ARBA00023163"/>
    </source>
</evidence>
<dbReference type="InterPro" id="IPR000524">
    <property type="entry name" value="Tscrpt_reg_HTH_GntR"/>
</dbReference>
<comment type="caution">
    <text evidence="5">The sequence shown here is derived from an EMBL/GenBank/DDBJ whole genome shotgun (WGS) entry which is preliminary data.</text>
</comment>
<dbReference type="Pfam" id="PF07729">
    <property type="entry name" value="FCD"/>
    <property type="match status" value="1"/>
</dbReference>
<dbReference type="Gene3D" id="1.20.120.530">
    <property type="entry name" value="GntR ligand-binding domain-like"/>
    <property type="match status" value="1"/>
</dbReference>
<dbReference type="SMART" id="SM00345">
    <property type="entry name" value="HTH_GNTR"/>
    <property type="match status" value="1"/>
</dbReference>
<feature type="domain" description="HTH gntR-type" evidence="4">
    <location>
        <begin position="5"/>
        <end position="73"/>
    </location>
</feature>
<accession>A0A940PDL4</accession>
<protein>
    <submittedName>
        <fullName evidence="5">FadR family transcriptional regulator</fullName>
    </submittedName>
</protein>
<gene>
    <name evidence="5" type="ORF">I6N95_18375</name>
</gene>
<proteinExistence type="predicted"/>
<dbReference type="EMBL" id="JAEEGA010000013">
    <property type="protein sequence ID" value="MBP1042984.1"/>
    <property type="molecule type" value="Genomic_DNA"/>
</dbReference>
<dbReference type="PROSITE" id="PS50949">
    <property type="entry name" value="HTH_GNTR"/>
    <property type="match status" value="1"/>
</dbReference>
<reference evidence="5" key="1">
    <citation type="submission" date="2020-12" db="EMBL/GenBank/DDBJ databases">
        <title>Vagococcus allomyrinae sp. nov. and Enterococcus lavae sp. nov., isolated from the larvae of Allomyrina dichotoma.</title>
        <authorList>
            <person name="Lee S.D."/>
        </authorList>
    </citation>
    <scope>NUCLEOTIDE SEQUENCE</scope>
    <source>
        <strain evidence="5">BWB3-3</strain>
    </source>
</reference>
<dbReference type="CDD" id="cd07377">
    <property type="entry name" value="WHTH_GntR"/>
    <property type="match status" value="1"/>
</dbReference>
<name>A0A940PDL4_9ENTE</name>
<dbReference type="PANTHER" id="PTHR43537">
    <property type="entry name" value="TRANSCRIPTIONAL REGULATOR, GNTR FAMILY"/>
    <property type="match status" value="1"/>
</dbReference>
<dbReference type="PRINTS" id="PR00035">
    <property type="entry name" value="HTHGNTR"/>
</dbReference>
<keyword evidence="3" id="KW-0804">Transcription</keyword>
<dbReference type="PANTHER" id="PTHR43537:SF54">
    <property type="entry name" value="TRANSCRIPTIONAL REGULATOR, GNTR FAMILY"/>
    <property type="match status" value="1"/>
</dbReference>
<keyword evidence="6" id="KW-1185">Reference proteome</keyword>
<dbReference type="SUPFAM" id="SSF46785">
    <property type="entry name" value="Winged helix' DNA-binding domain"/>
    <property type="match status" value="1"/>
</dbReference>
<dbReference type="RefSeq" id="WP_209530776.1">
    <property type="nucleotide sequence ID" value="NZ_JAEEGA010000013.1"/>
</dbReference>
<dbReference type="InterPro" id="IPR008920">
    <property type="entry name" value="TF_FadR/GntR_C"/>
</dbReference>
<organism evidence="5 6">
    <name type="scientific">Vagococcus allomyrinae</name>
    <dbReference type="NCBI Taxonomy" id="2794353"/>
    <lineage>
        <taxon>Bacteria</taxon>
        <taxon>Bacillati</taxon>
        <taxon>Bacillota</taxon>
        <taxon>Bacilli</taxon>
        <taxon>Lactobacillales</taxon>
        <taxon>Enterococcaceae</taxon>
        <taxon>Vagococcus</taxon>
    </lineage>
</organism>
<dbReference type="InterPro" id="IPR036390">
    <property type="entry name" value="WH_DNA-bd_sf"/>
</dbReference>
<dbReference type="AlphaFoldDB" id="A0A940PDL4"/>
<sequence length="229" mass="25648">MTTSQTLSDLISDAILSYIEDAHLEVGDALPSEFELAQQLKVGRSTIREAIKYLESLNVVEVRQGAGTFIRHKTIQTTDPLGLGLMANHYKLALDLLDVRFLLEPTVIALAVEHATTQELASVTQLINQLPAKLEADTELFLDSYKDMLVSFIQLCGNEAYNNLLFIFQESIQLNHRYLTLEDYQELLRAHSQLALAVERQEAIEAANSVKLALTTIRRVLRKQAPTPS</sequence>
<dbReference type="Gene3D" id="1.10.10.10">
    <property type="entry name" value="Winged helix-like DNA-binding domain superfamily/Winged helix DNA-binding domain"/>
    <property type="match status" value="1"/>
</dbReference>
<dbReference type="SMART" id="SM00895">
    <property type="entry name" value="FCD"/>
    <property type="match status" value="1"/>
</dbReference>
<keyword evidence="2" id="KW-0238">DNA-binding</keyword>
<evidence type="ECO:0000313" key="5">
    <source>
        <dbReference type="EMBL" id="MBP1042984.1"/>
    </source>
</evidence>
<dbReference type="Pfam" id="PF00392">
    <property type="entry name" value="GntR"/>
    <property type="match status" value="1"/>
</dbReference>
<dbReference type="InterPro" id="IPR036388">
    <property type="entry name" value="WH-like_DNA-bd_sf"/>
</dbReference>
<dbReference type="InterPro" id="IPR011711">
    <property type="entry name" value="GntR_C"/>
</dbReference>
<evidence type="ECO:0000256" key="2">
    <source>
        <dbReference type="ARBA" id="ARBA00023125"/>
    </source>
</evidence>
<evidence type="ECO:0000256" key="1">
    <source>
        <dbReference type="ARBA" id="ARBA00023015"/>
    </source>
</evidence>